<keyword evidence="1" id="KW-0812">Transmembrane</keyword>
<evidence type="ECO:0000313" key="3">
    <source>
        <dbReference type="Proteomes" id="UP000178742"/>
    </source>
</evidence>
<accession>A0A1F6M4K7</accession>
<evidence type="ECO:0000256" key="1">
    <source>
        <dbReference type="SAM" id="Phobius"/>
    </source>
</evidence>
<name>A0A1F6M4K7_9BACT</name>
<proteinExistence type="predicted"/>
<keyword evidence="1" id="KW-0472">Membrane</keyword>
<feature type="transmembrane region" description="Helical" evidence="1">
    <location>
        <begin position="40"/>
        <end position="65"/>
    </location>
</feature>
<comment type="caution">
    <text evidence="2">The sequence shown here is derived from an EMBL/GenBank/DDBJ whole genome shotgun (WGS) entry which is preliminary data.</text>
</comment>
<sequence>MAEKIPTKLSQYVDPTGEFTNKDMARSAWFVSHKILLRKILIGILLTWIVVAGIYALIILGAYLFSGYWTDRDIRIQTLEQFQDYSKSEAAYAAQALQINDTKVFQTGENYDFYAAAVNPNLNFIARVKYKYVFEGGETPSKVVTLDPGKKIPLTVYGFQSANYPVGAKLVIEDTRWRKINPHSIADIKGYMATRSNFGIGALSIEHNVAGAAVPPRITFDIQNNTAYSYYEGRFALTLLGGGSVQAVIPLSIKNFRAGENFPLDIRPAFDISGIDDIEVIPLMDVFDSNEFLPALK</sequence>
<organism evidence="2 3">
    <name type="scientific">Candidatus Magasanikbacteria bacterium RIFCSPHIGHO2_02_FULL_41_13</name>
    <dbReference type="NCBI Taxonomy" id="1798676"/>
    <lineage>
        <taxon>Bacteria</taxon>
        <taxon>Candidatus Magasanikiibacteriota</taxon>
    </lineage>
</organism>
<dbReference type="Proteomes" id="UP000178742">
    <property type="component" value="Unassembled WGS sequence"/>
</dbReference>
<gene>
    <name evidence="2" type="ORF">A3B90_00840</name>
</gene>
<evidence type="ECO:0000313" key="2">
    <source>
        <dbReference type="EMBL" id="OGH66535.1"/>
    </source>
</evidence>
<dbReference type="STRING" id="1798676.A3B90_00840"/>
<keyword evidence="1" id="KW-1133">Transmembrane helix</keyword>
<reference evidence="2 3" key="1">
    <citation type="journal article" date="2016" name="Nat. Commun.">
        <title>Thousands of microbial genomes shed light on interconnected biogeochemical processes in an aquifer system.</title>
        <authorList>
            <person name="Anantharaman K."/>
            <person name="Brown C.T."/>
            <person name="Hug L.A."/>
            <person name="Sharon I."/>
            <person name="Castelle C.J."/>
            <person name="Probst A.J."/>
            <person name="Thomas B.C."/>
            <person name="Singh A."/>
            <person name="Wilkins M.J."/>
            <person name="Karaoz U."/>
            <person name="Brodie E.L."/>
            <person name="Williams K.H."/>
            <person name="Hubbard S.S."/>
            <person name="Banfield J.F."/>
        </authorList>
    </citation>
    <scope>NUCLEOTIDE SEQUENCE [LARGE SCALE GENOMIC DNA]</scope>
</reference>
<dbReference type="AlphaFoldDB" id="A0A1F6M4K7"/>
<dbReference type="EMBL" id="MFPX01000017">
    <property type="protein sequence ID" value="OGH66535.1"/>
    <property type="molecule type" value="Genomic_DNA"/>
</dbReference>
<protein>
    <submittedName>
        <fullName evidence="2">Uncharacterized protein</fullName>
    </submittedName>
</protein>